<dbReference type="PANTHER" id="PTHR43439">
    <property type="entry name" value="PHENYLACETATE-COENZYME A LIGASE"/>
    <property type="match status" value="1"/>
</dbReference>
<dbReference type="AlphaFoldDB" id="A0AAD7AE86"/>
<sequence length="488" mass="53639">LTRPELEEFILNAIIKTVGLPKSTKIDREEDLFSVGVDSMKAMRIRNVCQNELFLAGKTLDQNAVLDYPSIEELADHILDLQAGASVVVEVNQHEAQMTAVVDKWMAKVGRRQKTTSGPKQHEDARVIVLTGATGSLGAHILYQLVSSSNVRKVICLSRAKSHEESVQRIAESMKARKLPPPDNKLLSYAANVNAPLLGLTETEYNVIRDEVTDNAWPVNFMLSLDSYDEHIGGAVNLINLCLASPHAEPAAFFFSSSISARNGAPDLTCHEDFPPSTSTAAATGYGRSKWVVEKICERAAENWSVPVAVFRIGQIVGDSLTGVWNETEAYPLMFKGANTFGAVPNLDEACFFHPSWLPVDYAGQAIAEVVLSPVKSAAVYNIVNPNLSASWQDILAALRMAGLKFEAVDRAQWLQRLAESEPDGEKNPTIKLLPFFQMRYGTAYRRPMVFLTNKTAAISPSIRNAPPISPELVGKWVANWRETGFLS</sequence>
<dbReference type="PANTHER" id="PTHR43439:SF2">
    <property type="entry name" value="ENZYME, PUTATIVE (JCVI)-RELATED"/>
    <property type="match status" value="1"/>
</dbReference>
<dbReference type="SUPFAM" id="SSF51735">
    <property type="entry name" value="NAD(P)-binding Rossmann-fold domains"/>
    <property type="match status" value="1"/>
</dbReference>
<evidence type="ECO:0000256" key="2">
    <source>
        <dbReference type="ARBA" id="ARBA00022553"/>
    </source>
</evidence>
<feature type="domain" description="Carrier" evidence="3">
    <location>
        <begin position="4"/>
        <end position="82"/>
    </location>
</feature>
<keyword evidence="1" id="KW-0596">Phosphopantetheine</keyword>
<dbReference type="Gene3D" id="1.10.1200.10">
    <property type="entry name" value="ACP-like"/>
    <property type="match status" value="1"/>
</dbReference>
<feature type="non-terminal residue" evidence="4">
    <location>
        <position position="1"/>
    </location>
</feature>
<dbReference type="InterPro" id="IPR013120">
    <property type="entry name" value="FAR_NAD-bd"/>
</dbReference>
<dbReference type="InterPro" id="IPR020806">
    <property type="entry name" value="PKS_PP-bd"/>
</dbReference>
<name>A0AAD7AE86_9AGAR</name>
<dbReference type="InterPro" id="IPR036736">
    <property type="entry name" value="ACP-like_sf"/>
</dbReference>
<comment type="caution">
    <text evidence="4">The sequence shown here is derived from an EMBL/GenBank/DDBJ whole genome shotgun (WGS) entry which is preliminary data.</text>
</comment>
<dbReference type="InterPro" id="IPR009081">
    <property type="entry name" value="PP-bd_ACP"/>
</dbReference>
<organism evidence="4 5">
    <name type="scientific">Mycena albidolilacea</name>
    <dbReference type="NCBI Taxonomy" id="1033008"/>
    <lineage>
        <taxon>Eukaryota</taxon>
        <taxon>Fungi</taxon>
        <taxon>Dikarya</taxon>
        <taxon>Basidiomycota</taxon>
        <taxon>Agaricomycotina</taxon>
        <taxon>Agaricomycetes</taxon>
        <taxon>Agaricomycetidae</taxon>
        <taxon>Agaricales</taxon>
        <taxon>Marasmiineae</taxon>
        <taxon>Mycenaceae</taxon>
        <taxon>Mycena</taxon>
    </lineage>
</organism>
<dbReference type="InterPro" id="IPR051414">
    <property type="entry name" value="Adenylate-forming_Reductase"/>
</dbReference>
<dbReference type="Pfam" id="PF00550">
    <property type="entry name" value="PP-binding"/>
    <property type="match status" value="1"/>
</dbReference>
<accession>A0AAD7AE86</accession>
<evidence type="ECO:0000256" key="1">
    <source>
        <dbReference type="ARBA" id="ARBA00022450"/>
    </source>
</evidence>
<dbReference type="SMART" id="SM00823">
    <property type="entry name" value="PKS_PP"/>
    <property type="match status" value="1"/>
</dbReference>
<dbReference type="SUPFAM" id="SSF47336">
    <property type="entry name" value="ACP-like"/>
    <property type="match status" value="1"/>
</dbReference>
<gene>
    <name evidence="4" type="ORF">DFH08DRAFT_623808</name>
</gene>
<evidence type="ECO:0000313" key="4">
    <source>
        <dbReference type="EMBL" id="KAJ7356425.1"/>
    </source>
</evidence>
<dbReference type="Proteomes" id="UP001218218">
    <property type="component" value="Unassembled WGS sequence"/>
</dbReference>
<reference evidence="4" key="1">
    <citation type="submission" date="2023-03" db="EMBL/GenBank/DDBJ databases">
        <title>Massive genome expansion in bonnet fungi (Mycena s.s.) driven by repeated elements and novel gene families across ecological guilds.</title>
        <authorList>
            <consortium name="Lawrence Berkeley National Laboratory"/>
            <person name="Harder C.B."/>
            <person name="Miyauchi S."/>
            <person name="Viragh M."/>
            <person name="Kuo A."/>
            <person name="Thoen E."/>
            <person name="Andreopoulos B."/>
            <person name="Lu D."/>
            <person name="Skrede I."/>
            <person name="Drula E."/>
            <person name="Henrissat B."/>
            <person name="Morin E."/>
            <person name="Kohler A."/>
            <person name="Barry K."/>
            <person name="LaButti K."/>
            <person name="Morin E."/>
            <person name="Salamov A."/>
            <person name="Lipzen A."/>
            <person name="Mereny Z."/>
            <person name="Hegedus B."/>
            <person name="Baldrian P."/>
            <person name="Stursova M."/>
            <person name="Weitz H."/>
            <person name="Taylor A."/>
            <person name="Grigoriev I.V."/>
            <person name="Nagy L.G."/>
            <person name="Martin F."/>
            <person name="Kauserud H."/>
        </authorList>
    </citation>
    <scope>NUCLEOTIDE SEQUENCE</scope>
    <source>
        <strain evidence="4">CBHHK002</strain>
    </source>
</reference>
<keyword evidence="2" id="KW-0597">Phosphoprotein</keyword>
<evidence type="ECO:0000313" key="5">
    <source>
        <dbReference type="Proteomes" id="UP001218218"/>
    </source>
</evidence>
<proteinExistence type="predicted"/>
<evidence type="ECO:0000259" key="3">
    <source>
        <dbReference type="PROSITE" id="PS50075"/>
    </source>
</evidence>
<protein>
    <submittedName>
        <fullName evidence="4">Male sterility protein-domain-containing protein</fullName>
    </submittedName>
</protein>
<feature type="non-terminal residue" evidence="4">
    <location>
        <position position="488"/>
    </location>
</feature>
<dbReference type="PROSITE" id="PS50075">
    <property type="entry name" value="CARRIER"/>
    <property type="match status" value="1"/>
</dbReference>
<dbReference type="GO" id="GO:0031177">
    <property type="term" value="F:phosphopantetheine binding"/>
    <property type="evidence" value="ECO:0007669"/>
    <property type="project" value="InterPro"/>
</dbReference>
<dbReference type="EMBL" id="JARIHO010000008">
    <property type="protein sequence ID" value="KAJ7356425.1"/>
    <property type="molecule type" value="Genomic_DNA"/>
</dbReference>
<dbReference type="Pfam" id="PF07993">
    <property type="entry name" value="NAD_binding_4"/>
    <property type="match status" value="1"/>
</dbReference>
<dbReference type="InterPro" id="IPR036291">
    <property type="entry name" value="NAD(P)-bd_dom_sf"/>
</dbReference>
<keyword evidence="5" id="KW-1185">Reference proteome</keyword>
<dbReference type="Gene3D" id="3.40.50.720">
    <property type="entry name" value="NAD(P)-binding Rossmann-like Domain"/>
    <property type="match status" value="1"/>
</dbReference>